<protein>
    <submittedName>
        <fullName evidence="2">Helix-turn-helix domain-containing protein</fullName>
    </submittedName>
</protein>
<dbReference type="Pfam" id="PF12728">
    <property type="entry name" value="HTH_17"/>
    <property type="match status" value="1"/>
</dbReference>
<reference evidence="2 3" key="1">
    <citation type="submission" date="2019-11" db="EMBL/GenBank/DDBJ databases">
        <title>Spirosoma endbachense sp. nov., isolated from a natural salt meadow.</title>
        <authorList>
            <person name="Rojas J."/>
            <person name="Ambika Manirajan B."/>
            <person name="Ratering S."/>
            <person name="Suarez C."/>
            <person name="Geissler-Plaum R."/>
            <person name="Schnell S."/>
        </authorList>
    </citation>
    <scope>NUCLEOTIDE SEQUENCE [LARGE SCALE GENOMIC DNA]</scope>
    <source>
        <strain evidence="2 3">I-24</strain>
    </source>
</reference>
<dbReference type="Proteomes" id="UP000464577">
    <property type="component" value="Chromosome"/>
</dbReference>
<dbReference type="KEGG" id="senf:GJR95_26240"/>
<organism evidence="2 3">
    <name type="scientific">Spirosoma endbachense</name>
    <dbReference type="NCBI Taxonomy" id="2666025"/>
    <lineage>
        <taxon>Bacteria</taxon>
        <taxon>Pseudomonadati</taxon>
        <taxon>Bacteroidota</taxon>
        <taxon>Cytophagia</taxon>
        <taxon>Cytophagales</taxon>
        <taxon>Cytophagaceae</taxon>
        <taxon>Spirosoma</taxon>
    </lineage>
</organism>
<gene>
    <name evidence="2" type="ORF">GJR95_26240</name>
</gene>
<sequence length="87" mass="10184">MFSNAPLLEQINEKLDLLLAAQPDEWLTPNDVQRIFKLGKTRFWQLVNDGAFPVSRPHSVPDKKTRSVWIKRADVEDFMRRGYPKES</sequence>
<keyword evidence="3" id="KW-1185">Reference proteome</keyword>
<accession>A0A6P1VYQ5</accession>
<dbReference type="RefSeq" id="WP_162388697.1">
    <property type="nucleotide sequence ID" value="NZ_CP045997.1"/>
</dbReference>
<evidence type="ECO:0000313" key="2">
    <source>
        <dbReference type="EMBL" id="QHV98283.1"/>
    </source>
</evidence>
<feature type="domain" description="Helix-turn-helix" evidence="1">
    <location>
        <begin position="26"/>
        <end position="82"/>
    </location>
</feature>
<name>A0A6P1VYQ5_9BACT</name>
<dbReference type="AlphaFoldDB" id="A0A6P1VYQ5"/>
<evidence type="ECO:0000259" key="1">
    <source>
        <dbReference type="Pfam" id="PF12728"/>
    </source>
</evidence>
<dbReference type="InterPro" id="IPR041657">
    <property type="entry name" value="HTH_17"/>
</dbReference>
<dbReference type="EMBL" id="CP045997">
    <property type="protein sequence ID" value="QHV98283.1"/>
    <property type="molecule type" value="Genomic_DNA"/>
</dbReference>
<proteinExistence type="predicted"/>
<evidence type="ECO:0000313" key="3">
    <source>
        <dbReference type="Proteomes" id="UP000464577"/>
    </source>
</evidence>